<evidence type="ECO:0000313" key="3">
    <source>
        <dbReference type="Proteomes" id="UP001211907"/>
    </source>
</evidence>
<feature type="region of interest" description="Disordered" evidence="1">
    <location>
        <begin position="1"/>
        <end position="79"/>
    </location>
</feature>
<comment type="caution">
    <text evidence="2">The sequence shown here is derived from an EMBL/GenBank/DDBJ whole genome shotgun (WGS) entry which is preliminary data.</text>
</comment>
<accession>A0AAD5SUS3</accession>
<name>A0AAD5SUS3_9FUNG</name>
<feature type="region of interest" description="Disordered" evidence="1">
    <location>
        <begin position="215"/>
        <end position="244"/>
    </location>
</feature>
<feature type="compositionally biased region" description="Pro residues" evidence="1">
    <location>
        <begin position="58"/>
        <end position="67"/>
    </location>
</feature>
<sequence length="338" mass="35132">MSESSCDDSSAADSVASNGTSKSSGIFDEFGGNVPRITLEAGRLKLAGTSSSPSGAPSQPPPSPPSSSSPSQTVFVAEPERVSSGFFPIQNPEDQPQKSRTALTTNVATIAATATTASAPSAISQPTAISASAALALKSIDPEWEPSRSIVPPARPYNGTALAPWSSLSTSLRTSSARNNAAGINLTAVSLSQTPTIIPIRANSAEPAFVPPPLMQQQQQYKQQQTHDWLSRRNSSGGGNISSNGIVSVAASEAGATGSSGRIGKVGGGASRFGSAPVEVPFANRNMSERVRAWNDDDDDDDDNDAVEKYGKVVGFEDGVEFRFLGGNRRRGSDGRRY</sequence>
<organism evidence="2 3">
    <name type="scientific">Physocladia obscura</name>
    <dbReference type="NCBI Taxonomy" id="109957"/>
    <lineage>
        <taxon>Eukaryota</taxon>
        <taxon>Fungi</taxon>
        <taxon>Fungi incertae sedis</taxon>
        <taxon>Chytridiomycota</taxon>
        <taxon>Chytridiomycota incertae sedis</taxon>
        <taxon>Chytridiomycetes</taxon>
        <taxon>Chytridiales</taxon>
        <taxon>Chytriomycetaceae</taxon>
        <taxon>Physocladia</taxon>
    </lineage>
</organism>
<reference evidence="2" key="1">
    <citation type="submission" date="2020-05" db="EMBL/GenBank/DDBJ databases">
        <title>Phylogenomic resolution of chytrid fungi.</title>
        <authorList>
            <person name="Stajich J.E."/>
            <person name="Amses K."/>
            <person name="Simmons R."/>
            <person name="Seto K."/>
            <person name="Myers J."/>
            <person name="Bonds A."/>
            <person name="Quandt C.A."/>
            <person name="Barry K."/>
            <person name="Liu P."/>
            <person name="Grigoriev I."/>
            <person name="Longcore J.E."/>
            <person name="James T.Y."/>
        </authorList>
    </citation>
    <scope>NUCLEOTIDE SEQUENCE</scope>
    <source>
        <strain evidence="2">JEL0513</strain>
    </source>
</reference>
<evidence type="ECO:0000313" key="2">
    <source>
        <dbReference type="EMBL" id="KAJ3110376.1"/>
    </source>
</evidence>
<feature type="compositionally biased region" description="Low complexity" evidence="1">
    <location>
        <begin position="1"/>
        <end position="17"/>
    </location>
</feature>
<proteinExistence type="predicted"/>
<dbReference type="AlphaFoldDB" id="A0AAD5SUS3"/>
<evidence type="ECO:0000256" key="1">
    <source>
        <dbReference type="SAM" id="MobiDB-lite"/>
    </source>
</evidence>
<feature type="compositionally biased region" description="Low complexity" evidence="1">
    <location>
        <begin position="47"/>
        <end position="57"/>
    </location>
</feature>
<dbReference type="EMBL" id="JADGJH010001737">
    <property type="protein sequence ID" value="KAJ3110376.1"/>
    <property type="molecule type" value="Genomic_DNA"/>
</dbReference>
<dbReference type="Proteomes" id="UP001211907">
    <property type="component" value="Unassembled WGS sequence"/>
</dbReference>
<protein>
    <submittedName>
        <fullName evidence="2">Uncharacterized protein</fullName>
    </submittedName>
</protein>
<keyword evidence="3" id="KW-1185">Reference proteome</keyword>
<gene>
    <name evidence="2" type="ORF">HK100_003059</name>
</gene>